<sequence>MVAVAFQRGRGRLATVDHCSVRMSITSTGAFLSSGPHPPATISDVLVVATAGALRRYVIGGNCSIHFCWKMPGLSCGRMRRVFVALYDCFPPIAVSFPLTTAMEKYSLWHSGRTVHCPVLELNISTLVKLTPSAQYTISPSTATECPKVENGAGGPSLHSSFRGPVATPLPSLSLTLCCSSRISLSFSCSNSSFARITASFCSTLCCRAATTSSFSRLLT</sequence>
<proteinExistence type="predicted"/>
<dbReference type="EMBL" id="CASHTH010000360">
    <property type="protein sequence ID" value="CAI7999180.1"/>
    <property type="molecule type" value="Genomic_DNA"/>
</dbReference>
<evidence type="ECO:0000313" key="1">
    <source>
        <dbReference type="EMBL" id="CAI7999180.1"/>
    </source>
</evidence>
<dbReference type="Proteomes" id="UP001174909">
    <property type="component" value="Unassembled WGS sequence"/>
</dbReference>
<reference evidence="1" key="1">
    <citation type="submission" date="2023-03" db="EMBL/GenBank/DDBJ databases">
        <authorList>
            <person name="Steffen K."/>
            <person name="Cardenas P."/>
        </authorList>
    </citation>
    <scope>NUCLEOTIDE SEQUENCE</scope>
</reference>
<organism evidence="1 2">
    <name type="scientific">Geodia barretti</name>
    <name type="common">Barrett's horny sponge</name>
    <dbReference type="NCBI Taxonomy" id="519541"/>
    <lineage>
        <taxon>Eukaryota</taxon>
        <taxon>Metazoa</taxon>
        <taxon>Porifera</taxon>
        <taxon>Demospongiae</taxon>
        <taxon>Heteroscleromorpha</taxon>
        <taxon>Tetractinellida</taxon>
        <taxon>Astrophorina</taxon>
        <taxon>Geodiidae</taxon>
        <taxon>Geodia</taxon>
    </lineage>
</organism>
<protein>
    <submittedName>
        <fullName evidence="1">Uncharacterized protein</fullName>
    </submittedName>
</protein>
<gene>
    <name evidence="1" type="ORF">GBAR_LOCUS2635</name>
</gene>
<keyword evidence="2" id="KW-1185">Reference proteome</keyword>
<accession>A0AA35R1H7</accession>
<comment type="caution">
    <text evidence="1">The sequence shown here is derived from an EMBL/GenBank/DDBJ whole genome shotgun (WGS) entry which is preliminary data.</text>
</comment>
<dbReference type="AlphaFoldDB" id="A0AA35R1H7"/>
<name>A0AA35R1H7_GEOBA</name>
<evidence type="ECO:0000313" key="2">
    <source>
        <dbReference type="Proteomes" id="UP001174909"/>
    </source>
</evidence>